<name>A0AAE1B2F3_9GAST</name>
<comment type="caution">
    <text evidence="1">The sequence shown here is derived from an EMBL/GenBank/DDBJ whole genome shotgun (WGS) entry which is preliminary data.</text>
</comment>
<reference evidence="1" key="1">
    <citation type="journal article" date="2023" name="G3 (Bethesda)">
        <title>A reference genome for the long-term kleptoplast-retaining sea slug Elysia crispata morphotype clarki.</title>
        <authorList>
            <person name="Eastman K.E."/>
            <person name="Pendleton A.L."/>
            <person name="Shaikh M.A."/>
            <person name="Suttiyut T."/>
            <person name="Ogas R."/>
            <person name="Tomko P."/>
            <person name="Gavelis G."/>
            <person name="Widhalm J.R."/>
            <person name="Wisecaver J.H."/>
        </authorList>
    </citation>
    <scope>NUCLEOTIDE SEQUENCE</scope>
    <source>
        <strain evidence="1">ECLA1</strain>
    </source>
</reference>
<dbReference type="AlphaFoldDB" id="A0AAE1B2F3"/>
<evidence type="ECO:0000313" key="2">
    <source>
        <dbReference type="Proteomes" id="UP001283361"/>
    </source>
</evidence>
<gene>
    <name evidence="1" type="ORF">RRG08_045834</name>
</gene>
<accession>A0AAE1B2F3</accession>
<protein>
    <submittedName>
        <fullName evidence="1">Uncharacterized protein</fullName>
    </submittedName>
</protein>
<evidence type="ECO:0000313" key="1">
    <source>
        <dbReference type="EMBL" id="KAK3798455.1"/>
    </source>
</evidence>
<dbReference type="Proteomes" id="UP001283361">
    <property type="component" value="Unassembled WGS sequence"/>
</dbReference>
<sequence length="87" mass="9457">MGNLTYETFSVHLSGGLQEAMRSYRMATSSKTYDSNLIIDRIINPVLPARVFTEFSGLGYLCRTGNLSLPKAGPQGLEGDTQLKTGV</sequence>
<dbReference type="EMBL" id="JAWDGP010000673">
    <property type="protein sequence ID" value="KAK3798455.1"/>
    <property type="molecule type" value="Genomic_DNA"/>
</dbReference>
<organism evidence="1 2">
    <name type="scientific">Elysia crispata</name>
    <name type="common">lettuce slug</name>
    <dbReference type="NCBI Taxonomy" id="231223"/>
    <lineage>
        <taxon>Eukaryota</taxon>
        <taxon>Metazoa</taxon>
        <taxon>Spiralia</taxon>
        <taxon>Lophotrochozoa</taxon>
        <taxon>Mollusca</taxon>
        <taxon>Gastropoda</taxon>
        <taxon>Heterobranchia</taxon>
        <taxon>Euthyneura</taxon>
        <taxon>Panpulmonata</taxon>
        <taxon>Sacoglossa</taxon>
        <taxon>Placobranchoidea</taxon>
        <taxon>Plakobranchidae</taxon>
        <taxon>Elysia</taxon>
    </lineage>
</organism>
<proteinExistence type="predicted"/>
<keyword evidence="2" id="KW-1185">Reference proteome</keyword>